<reference evidence="4 5" key="1">
    <citation type="journal article" date="2022" name="Nat. Plants">
        <title>Genomes of leafy and leafless Platanthera orchids illuminate the evolution of mycoheterotrophy.</title>
        <authorList>
            <person name="Li M.H."/>
            <person name="Liu K.W."/>
            <person name="Li Z."/>
            <person name="Lu H.C."/>
            <person name="Ye Q.L."/>
            <person name="Zhang D."/>
            <person name="Wang J.Y."/>
            <person name="Li Y.F."/>
            <person name="Zhong Z.M."/>
            <person name="Liu X."/>
            <person name="Yu X."/>
            <person name="Liu D.K."/>
            <person name="Tu X.D."/>
            <person name="Liu B."/>
            <person name="Hao Y."/>
            <person name="Liao X.Y."/>
            <person name="Jiang Y.T."/>
            <person name="Sun W.H."/>
            <person name="Chen J."/>
            <person name="Chen Y.Q."/>
            <person name="Ai Y."/>
            <person name="Zhai J.W."/>
            <person name="Wu S.S."/>
            <person name="Zhou Z."/>
            <person name="Hsiao Y.Y."/>
            <person name="Wu W.L."/>
            <person name="Chen Y.Y."/>
            <person name="Lin Y.F."/>
            <person name="Hsu J.L."/>
            <person name="Li C.Y."/>
            <person name="Wang Z.W."/>
            <person name="Zhao X."/>
            <person name="Zhong W.Y."/>
            <person name="Ma X.K."/>
            <person name="Ma L."/>
            <person name="Huang J."/>
            <person name="Chen G.Z."/>
            <person name="Huang M.Z."/>
            <person name="Huang L."/>
            <person name="Peng D.H."/>
            <person name="Luo Y.B."/>
            <person name="Zou S.Q."/>
            <person name="Chen S.P."/>
            <person name="Lan S."/>
            <person name="Tsai W.C."/>
            <person name="Van de Peer Y."/>
            <person name="Liu Z.J."/>
        </authorList>
    </citation>
    <scope>NUCLEOTIDE SEQUENCE [LARGE SCALE GENOMIC DNA]</scope>
    <source>
        <strain evidence="4">Lor288</strain>
    </source>
</reference>
<accession>A0ABR2MRE4</accession>
<gene>
    <name evidence="4" type="primary">BAG4</name>
    <name evidence="4" type="ORF">KSP40_PGU001750</name>
</gene>
<dbReference type="Proteomes" id="UP001412067">
    <property type="component" value="Unassembled WGS sequence"/>
</dbReference>
<dbReference type="InterPro" id="IPR003103">
    <property type="entry name" value="BAG_domain"/>
</dbReference>
<name>A0ABR2MRE4_9ASPA</name>
<dbReference type="InterPro" id="IPR029071">
    <property type="entry name" value="Ubiquitin-like_domsf"/>
</dbReference>
<feature type="compositionally biased region" description="Polar residues" evidence="2">
    <location>
        <begin position="1"/>
        <end position="14"/>
    </location>
</feature>
<feature type="domain" description="Ubiquitin-like" evidence="3">
    <location>
        <begin position="44"/>
        <end position="112"/>
    </location>
</feature>
<evidence type="ECO:0000313" key="4">
    <source>
        <dbReference type="EMBL" id="KAK8966730.1"/>
    </source>
</evidence>
<dbReference type="InterPro" id="IPR039773">
    <property type="entry name" value="BAG_chaperone_regulator"/>
</dbReference>
<evidence type="ECO:0000313" key="5">
    <source>
        <dbReference type="Proteomes" id="UP001412067"/>
    </source>
</evidence>
<feature type="region of interest" description="Disordered" evidence="2">
    <location>
        <begin position="1"/>
        <end position="23"/>
    </location>
</feature>
<evidence type="ECO:0000259" key="3">
    <source>
        <dbReference type="PROSITE" id="PS50053"/>
    </source>
</evidence>
<organism evidence="4 5">
    <name type="scientific">Platanthera guangdongensis</name>
    <dbReference type="NCBI Taxonomy" id="2320717"/>
    <lineage>
        <taxon>Eukaryota</taxon>
        <taxon>Viridiplantae</taxon>
        <taxon>Streptophyta</taxon>
        <taxon>Embryophyta</taxon>
        <taxon>Tracheophyta</taxon>
        <taxon>Spermatophyta</taxon>
        <taxon>Magnoliopsida</taxon>
        <taxon>Liliopsida</taxon>
        <taxon>Asparagales</taxon>
        <taxon>Orchidaceae</taxon>
        <taxon>Orchidoideae</taxon>
        <taxon>Orchideae</taxon>
        <taxon>Orchidinae</taxon>
        <taxon>Platanthera</taxon>
    </lineage>
</organism>
<evidence type="ECO:0000256" key="1">
    <source>
        <dbReference type="ARBA" id="ARBA00023186"/>
    </source>
</evidence>
<comment type="caution">
    <text evidence="4">The sequence shown here is derived from an EMBL/GenBank/DDBJ whole genome shotgun (WGS) entry which is preliminary data.</text>
</comment>
<dbReference type="PANTHER" id="PTHR12329">
    <property type="entry name" value="BCL2-ASSOCIATED ATHANOGENE"/>
    <property type="match status" value="1"/>
</dbReference>
<proteinExistence type="predicted"/>
<evidence type="ECO:0000256" key="2">
    <source>
        <dbReference type="SAM" id="MobiDB-lite"/>
    </source>
</evidence>
<dbReference type="Gene3D" id="1.20.58.120">
    <property type="entry name" value="BAG domain"/>
    <property type="match status" value="1"/>
</dbReference>
<dbReference type="Pfam" id="PF02179">
    <property type="entry name" value="BAG"/>
    <property type="match status" value="1"/>
</dbReference>
<dbReference type="SMART" id="SM00213">
    <property type="entry name" value="UBQ"/>
    <property type="match status" value="1"/>
</dbReference>
<dbReference type="EMBL" id="JBBWWR010000005">
    <property type="protein sequence ID" value="KAK8966730.1"/>
    <property type="molecule type" value="Genomic_DNA"/>
</dbReference>
<dbReference type="Pfam" id="PF00240">
    <property type="entry name" value="ubiquitin"/>
    <property type="match status" value="1"/>
</dbReference>
<dbReference type="SUPFAM" id="SSF63491">
    <property type="entry name" value="BAG domain"/>
    <property type="match status" value="1"/>
</dbReference>
<dbReference type="Gene3D" id="3.10.20.90">
    <property type="entry name" value="Phosphatidylinositol 3-kinase Catalytic Subunit, Chain A, domain 1"/>
    <property type="match status" value="1"/>
</dbReference>
<dbReference type="PANTHER" id="PTHR12329:SF16">
    <property type="entry name" value="BAG FAMILY MOLECULAR CHAPERONE REGULATOR 1"/>
    <property type="match status" value="1"/>
</dbReference>
<dbReference type="PROSITE" id="PS50053">
    <property type="entry name" value="UBIQUITIN_2"/>
    <property type="match status" value="1"/>
</dbReference>
<dbReference type="SUPFAM" id="SSF54236">
    <property type="entry name" value="Ubiquitin-like"/>
    <property type="match status" value="1"/>
</dbReference>
<keyword evidence="1" id="KW-0143">Chaperone</keyword>
<protein>
    <submittedName>
        <fullName evidence="4">BAG family molecular chaperone regulator 4</fullName>
    </submittedName>
</protein>
<keyword evidence="5" id="KW-1185">Reference proteome</keyword>
<dbReference type="InterPro" id="IPR036533">
    <property type="entry name" value="BAG_dom_sf"/>
</dbReference>
<sequence length="259" mass="29556">MKESNTKPQASENGGSEAIDWEQRPGGMLVQKRQDGADPTIPLIKIKVFHDSYKHDVTVPAQSTFGELKRVLVQETGLAPEEQRLLFRGKAKNDDECLHMAGVKDTSKVVLLQDPACRERKLEQTQLDQELVEAFEAVGVVRVEVDKLVEKVNTLESSLRMGTKVADQEFVVLTELLMRLLLKLDGIEADGEAKMQRRTENLVKFLFWPLYQCFNAIGTIRVAQITMYSKFRISQYERKFLAITEEGFLYICRVDFDQP</sequence>
<dbReference type="InterPro" id="IPR000626">
    <property type="entry name" value="Ubiquitin-like_dom"/>
</dbReference>